<comment type="caution">
    <text evidence="1">The sequence shown here is derived from an EMBL/GenBank/DDBJ whole genome shotgun (WGS) entry which is preliminary data.</text>
</comment>
<dbReference type="Gene3D" id="3.40.50.10710">
    <property type="entry name" value="Metallo-hydrolase/oxidoreductase"/>
    <property type="match status" value="1"/>
</dbReference>
<dbReference type="EMBL" id="BART01035849">
    <property type="protein sequence ID" value="GAH05864.1"/>
    <property type="molecule type" value="Genomic_DNA"/>
</dbReference>
<dbReference type="InterPro" id="IPR036866">
    <property type="entry name" value="RibonucZ/Hydroxyglut_hydro"/>
</dbReference>
<feature type="non-terminal residue" evidence="1">
    <location>
        <position position="1"/>
    </location>
</feature>
<reference evidence="1" key="1">
    <citation type="journal article" date="2014" name="Front. Microbiol.">
        <title>High frequency of phylogenetically diverse reductive dehalogenase-homologous genes in deep subseafloor sedimentary metagenomes.</title>
        <authorList>
            <person name="Kawai M."/>
            <person name="Futagami T."/>
            <person name="Toyoda A."/>
            <person name="Takaki Y."/>
            <person name="Nishi S."/>
            <person name="Hori S."/>
            <person name="Arai W."/>
            <person name="Tsubouchi T."/>
            <person name="Morono Y."/>
            <person name="Uchiyama I."/>
            <person name="Ito T."/>
            <person name="Fujiyama A."/>
            <person name="Inagaki F."/>
            <person name="Takami H."/>
        </authorList>
    </citation>
    <scope>NUCLEOTIDE SEQUENCE</scope>
    <source>
        <strain evidence="1">Expedition CK06-06</strain>
    </source>
</reference>
<dbReference type="AlphaFoldDB" id="X1DLH8"/>
<feature type="non-terminal residue" evidence="1">
    <location>
        <position position="183"/>
    </location>
</feature>
<dbReference type="Gene3D" id="3.60.15.10">
    <property type="entry name" value="Ribonuclease Z/Hydroxyacylglutathione hydrolase-like"/>
    <property type="match status" value="1"/>
</dbReference>
<organism evidence="1">
    <name type="scientific">marine sediment metagenome</name>
    <dbReference type="NCBI Taxonomy" id="412755"/>
    <lineage>
        <taxon>unclassified sequences</taxon>
        <taxon>metagenomes</taxon>
        <taxon>ecological metagenomes</taxon>
    </lineage>
</organism>
<name>X1DLH8_9ZZZZ</name>
<evidence type="ECO:0000313" key="1">
    <source>
        <dbReference type="EMBL" id="GAH05864.1"/>
    </source>
</evidence>
<proteinExistence type="predicted"/>
<gene>
    <name evidence="1" type="ORF">S01H4_60698</name>
</gene>
<sequence length="183" mass="21857">NEVKTHSTILTKAETSKEQKDLISEGIKVLICDGTKIHKGIVESEQEVEENLEKLFENNPFDFVLVKYNRIDWDRFRTFSSIAKNYGWKYIITEMDAYFYYLLNKKAAYSTMRDPNIIRDDHIYILKSGPPRYKWQKEIRQIMDISGKAGRFLNFHDLRSLGDRYFVYITHLNDRLMHNLDFK</sequence>
<dbReference type="InterPro" id="IPR042173">
    <property type="entry name" value="RNase_J_2"/>
</dbReference>
<accession>X1DLH8</accession>
<protein>
    <submittedName>
        <fullName evidence="1">Uncharacterized protein</fullName>
    </submittedName>
</protein>